<gene>
    <name evidence="3" type="ORF">CVT24_008565</name>
</gene>
<keyword evidence="4" id="KW-1185">Reference proteome</keyword>
<feature type="compositionally biased region" description="Polar residues" evidence="2">
    <location>
        <begin position="63"/>
        <end position="73"/>
    </location>
</feature>
<accession>A0A409VB63</accession>
<dbReference type="AlphaFoldDB" id="A0A409VB63"/>
<feature type="region of interest" description="Disordered" evidence="2">
    <location>
        <begin position="1"/>
        <end position="26"/>
    </location>
</feature>
<dbReference type="OrthoDB" id="10576313at2759"/>
<dbReference type="Proteomes" id="UP000284842">
    <property type="component" value="Unassembled WGS sequence"/>
</dbReference>
<evidence type="ECO:0000256" key="2">
    <source>
        <dbReference type="SAM" id="MobiDB-lite"/>
    </source>
</evidence>
<name>A0A409VB63_9AGAR</name>
<feature type="region of interest" description="Disordered" evidence="2">
    <location>
        <begin position="63"/>
        <end position="83"/>
    </location>
</feature>
<organism evidence="3 4">
    <name type="scientific">Panaeolus cyanescens</name>
    <dbReference type="NCBI Taxonomy" id="181874"/>
    <lineage>
        <taxon>Eukaryota</taxon>
        <taxon>Fungi</taxon>
        <taxon>Dikarya</taxon>
        <taxon>Basidiomycota</taxon>
        <taxon>Agaricomycotina</taxon>
        <taxon>Agaricomycetes</taxon>
        <taxon>Agaricomycetidae</taxon>
        <taxon>Agaricales</taxon>
        <taxon>Agaricineae</taxon>
        <taxon>Galeropsidaceae</taxon>
        <taxon>Panaeolus</taxon>
    </lineage>
</organism>
<comment type="caution">
    <text evidence="3">The sequence shown here is derived from an EMBL/GenBank/DDBJ whole genome shotgun (WGS) entry which is preliminary data.</text>
</comment>
<evidence type="ECO:0000313" key="4">
    <source>
        <dbReference type="Proteomes" id="UP000284842"/>
    </source>
</evidence>
<evidence type="ECO:0000313" key="3">
    <source>
        <dbReference type="EMBL" id="PPQ64191.1"/>
    </source>
</evidence>
<proteinExistence type="predicted"/>
<dbReference type="InParanoid" id="A0A409VB63"/>
<sequence>MQKEGAREAPCNETLASANMLPPTTTLTSPYLTHGLARSSEVNVLRTEIRTLQKEVESLAIHANNTGISSPRSRQVAWPRPGESPKTALDTLFAPTKPPSKIGLQGTGAAYSMLTKPIQPPKQDARALNEVKEELARLKAELKRRTDELDRYRAEMGRVRVENLLLSDEVKKRNYINDILSKELDDFKNNHTLVANGSPSMCISDIEAKVQELNDEIYQAALRLSKAVIYERPRELSVQDRNRVYAHVEEILGQPLALTLAKEARRSWLDESLKAPNPFLVCTVIRVHMIHICMTIIDKWIPNPEISKFLDGLFLNVYKSRRPASISEKLREWRSMTRENIKIALGDWDEGAMLASLRVIFGMAHWRWFDDEPDKLRMLNLKSIHHFLMQLMDNLRLEIDRTPAILRISTVAPSTQFNSSWMSVDCDLNDDFPVPWHTNPEFYRVSSQEKVAAAVGLGLKRLMNGDQTRLCYHVIMLPTVLLQADLLMRTSPIESWMCGKDA</sequence>
<keyword evidence="1" id="KW-0175">Coiled coil</keyword>
<feature type="coiled-coil region" evidence="1">
    <location>
        <begin position="125"/>
        <end position="155"/>
    </location>
</feature>
<protein>
    <submittedName>
        <fullName evidence="3">Uncharacterized protein</fullName>
    </submittedName>
</protein>
<evidence type="ECO:0000256" key="1">
    <source>
        <dbReference type="SAM" id="Coils"/>
    </source>
</evidence>
<dbReference type="EMBL" id="NHTK01006092">
    <property type="protein sequence ID" value="PPQ64191.1"/>
    <property type="molecule type" value="Genomic_DNA"/>
</dbReference>
<reference evidence="3 4" key="1">
    <citation type="journal article" date="2018" name="Evol. Lett.">
        <title>Horizontal gene cluster transfer increased hallucinogenic mushroom diversity.</title>
        <authorList>
            <person name="Reynolds H.T."/>
            <person name="Vijayakumar V."/>
            <person name="Gluck-Thaler E."/>
            <person name="Korotkin H.B."/>
            <person name="Matheny P.B."/>
            <person name="Slot J.C."/>
        </authorList>
    </citation>
    <scope>NUCLEOTIDE SEQUENCE [LARGE SCALE GENOMIC DNA]</scope>
    <source>
        <strain evidence="3 4">2629</strain>
    </source>
</reference>